<accession>X0YSK5</accession>
<feature type="compositionally biased region" description="Basic and acidic residues" evidence="1">
    <location>
        <begin position="10"/>
        <end position="23"/>
    </location>
</feature>
<reference evidence="2" key="1">
    <citation type="journal article" date="2014" name="Front. Microbiol.">
        <title>High frequency of phylogenetically diverse reductive dehalogenase-homologous genes in deep subseafloor sedimentary metagenomes.</title>
        <authorList>
            <person name="Kawai M."/>
            <person name="Futagami T."/>
            <person name="Toyoda A."/>
            <person name="Takaki Y."/>
            <person name="Nishi S."/>
            <person name="Hori S."/>
            <person name="Arai W."/>
            <person name="Tsubouchi T."/>
            <person name="Morono Y."/>
            <person name="Uchiyama I."/>
            <person name="Ito T."/>
            <person name="Fujiyama A."/>
            <person name="Inagaki F."/>
            <person name="Takami H."/>
        </authorList>
    </citation>
    <scope>NUCLEOTIDE SEQUENCE</scope>
    <source>
        <strain evidence="2">Expedition CK06-06</strain>
    </source>
</reference>
<comment type="caution">
    <text evidence="2">The sequence shown here is derived from an EMBL/GenBank/DDBJ whole genome shotgun (WGS) entry which is preliminary data.</text>
</comment>
<proteinExistence type="predicted"/>
<protein>
    <submittedName>
        <fullName evidence="2">Uncharacterized protein</fullName>
    </submittedName>
</protein>
<feature type="region of interest" description="Disordered" evidence="1">
    <location>
        <begin position="1"/>
        <end position="23"/>
    </location>
</feature>
<evidence type="ECO:0000256" key="1">
    <source>
        <dbReference type="SAM" id="MobiDB-lite"/>
    </source>
</evidence>
<evidence type="ECO:0000313" key="2">
    <source>
        <dbReference type="EMBL" id="GAG59185.1"/>
    </source>
</evidence>
<organism evidence="2">
    <name type="scientific">marine sediment metagenome</name>
    <dbReference type="NCBI Taxonomy" id="412755"/>
    <lineage>
        <taxon>unclassified sequences</taxon>
        <taxon>metagenomes</taxon>
        <taxon>ecological metagenomes</taxon>
    </lineage>
</organism>
<dbReference type="EMBL" id="BART01006190">
    <property type="protein sequence ID" value="GAG59185.1"/>
    <property type="molecule type" value="Genomic_DNA"/>
</dbReference>
<sequence length="168" mass="19268">SQKLYSQSSEDEKNNTSESKPRTQEILRITPLLGSLFPLTHIAMKVKIENIAPNSIAKNIVVKCKFPDTSIFMKNKGVFEHKSPLIYKDSPVTFTLCEVEHRDKLFSQKFIYEATYLDGHGNKIKQNDQVALAELITDLEETVKNEKFPNIVLKTEILSYPINFLLHK</sequence>
<feature type="non-terminal residue" evidence="2">
    <location>
        <position position="1"/>
    </location>
</feature>
<dbReference type="AlphaFoldDB" id="X0YSK5"/>
<gene>
    <name evidence="2" type="ORF">S01H4_14092</name>
</gene>
<name>X0YSK5_9ZZZZ</name>